<dbReference type="GO" id="GO:0051287">
    <property type="term" value="F:NAD binding"/>
    <property type="evidence" value="ECO:0007669"/>
    <property type="project" value="InterPro"/>
</dbReference>
<dbReference type="PANTHER" id="PTHR43491:SF2">
    <property type="entry name" value="UDP-N-ACETYL-D-MANNOSAMINE DEHYDROGENASE"/>
    <property type="match status" value="1"/>
</dbReference>
<dbReference type="OrthoDB" id="9803238at2"/>
<reference evidence="7 8" key="1">
    <citation type="submission" date="2016-11" db="EMBL/GenBank/DDBJ databases">
        <authorList>
            <person name="Varghese N."/>
            <person name="Submissions S."/>
        </authorList>
    </citation>
    <scope>NUCLEOTIDE SEQUENCE [LARGE SCALE GENOMIC DNA]</scope>
    <source>
        <strain evidence="7 8">CGMCC 1.12174</strain>
        <strain evidence="6 9">DSM 26351</strain>
    </source>
</reference>
<dbReference type="Proteomes" id="UP000198940">
    <property type="component" value="Unassembled WGS sequence"/>
</dbReference>
<dbReference type="Proteomes" id="UP000184031">
    <property type="component" value="Unassembled WGS sequence"/>
</dbReference>
<evidence type="ECO:0000313" key="9">
    <source>
        <dbReference type="Proteomes" id="UP000198940"/>
    </source>
</evidence>
<keyword evidence="9" id="KW-1185">Reference proteome</keyword>
<keyword evidence="2" id="KW-0560">Oxidoreductase</keyword>
<dbReference type="PIRSF" id="PIRSF500136">
    <property type="entry name" value="UDP_ManNAc_DH"/>
    <property type="match status" value="1"/>
</dbReference>
<proteinExistence type="inferred from homology"/>
<evidence type="ECO:0000313" key="6">
    <source>
        <dbReference type="EMBL" id="SFC21032.1"/>
    </source>
</evidence>
<dbReference type="STRING" id="1055723.SAMN05216293_1877"/>
<dbReference type="SMART" id="SM00984">
    <property type="entry name" value="UDPG_MGDP_dh_C"/>
    <property type="match status" value="1"/>
</dbReference>
<dbReference type="InterPro" id="IPR008927">
    <property type="entry name" value="6-PGluconate_DH-like_C_sf"/>
</dbReference>
<dbReference type="SUPFAM" id="SSF51735">
    <property type="entry name" value="NAD(P)-binding Rossmann-fold domains"/>
    <property type="match status" value="1"/>
</dbReference>
<dbReference type="EMBL" id="FOKU01000007">
    <property type="protein sequence ID" value="SFC21032.1"/>
    <property type="molecule type" value="Genomic_DNA"/>
</dbReference>
<comment type="similarity">
    <text evidence="1 4">Belongs to the UDP-glucose/GDP-mannose dehydrogenase family.</text>
</comment>
<accession>A0A1M6V2W5</accession>
<evidence type="ECO:0000256" key="2">
    <source>
        <dbReference type="ARBA" id="ARBA00023002"/>
    </source>
</evidence>
<evidence type="ECO:0000313" key="8">
    <source>
        <dbReference type="Proteomes" id="UP000184031"/>
    </source>
</evidence>
<dbReference type="GO" id="GO:0016628">
    <property type="term" value="F:oxidoreductase activity, acting on the CH-CH group of donors, NAD or NADP as acceptor"/>
    <property type="evidence" value="ECO:0007669"/>
    <property type="project" value="InterPro"/>
</dbReference>
<feature type="domain" description="UDP-glucose/GDP-mannose dehydrogenase C-terminal" evidence="5">
    <location>
        <begin position="323"/>
        <end position="420"/>
    </location>
</feature>
<dbReference type="InterPro" id="IPR036291">
    <property type="entry name" value="NAD(P)-bd_dom_sf"/>
</dbReference>
<organism evidence="7 8">
    <name type="scientific">Flagellimonas taeanensis</name>
    <dbReference type="NCBI Taxonomy" id="1005926"/>
    <lineage>
        <taxon>Bacteria</taxon>
        <taxon>Pseudomonadati</taxon>
        <taxon>Bacteroidota</taxon>
        <taxon>Flavobacteriia</taxon>
        <taxon>Flavobacteriales</taxon>
        <taxon>Flavobacteriaceae</taxon>
        <taxon>Flagellimonas</taxon>
    </lineage>
</organism>
<dbReference type="AlphaFoldDB" id="A0A1M6V2W5"/>
<evidence type="ECO:0000313" key="7">
    <source>
        <dbReference type="EMBL" id="SHK75857.1"/>
    </source>
</evidence>
<dbReference type="GO" id="GO:0016616">
    <property type="term" value="F:oxidoreductase activity, acting on the CH-OH group of donors, NAD or NADP as acceptor"/>
    <property type="evidence" value="ECO:0007669"/>
    <property type="project" value="InterPro"/>
</dbReference>
<evidence type="ECO:0000256" key="3">
    <source>
        <dbReference type="ARBA" id="ARBA00023027"/>
    </source>
</evidence>
<dbReference type="NCBIfam" id="TIGR03026">
    <property type="entry name" value="NDP-sugDHase"/>
    <property type="match status" value="1"/>
</dbReference>
<keyword evidence="3" id="KW-0520">NAD</keyword>
<dbReference type="InterPro" id="IPR001732">
    <property type="entry name" value="UDP-Glc/GDP-Man_DH_N"/>
</dbReference>
<dbReference type="GO" id="GO:0000271">
    <property type="term" value="P:polysaccharide biosynthetic process"/>
    <property type="evidence" value="ECO:0007669"/>
    <property type="project" value="InterPro"/>
</dbReference>
<protein>
    <submittedName>
        <fullName evidence="7">UDP-N-acetyl-D-galactosamine dehydrogenase</fullName>
    </submittedName>
</protein>
<dbReference type="InterPro" id="IPR014027">
    <property type="entry name" value="UDP-Glc/GDP-Man_DH_C"/>
</dbReference>
<dbReference type="Pfam" id="PF03721">
    <property type="entry name" value="UDPG_MGDP_dh_N"/>
    <property type="match status" value="1"/>
</dbReference>
<dbReference type="PANTHER" id="PTHR43491">
    <property type="entry name" value="UDP-N-ACETYL-D-MANNOSAMINE DEHYDROGENASE"/>
    <property type="match status" value="1"/>
</dbReference>
<dbReference type="Gene3D" id="3.40.50.720">
    <property type="entry name" value="NAD(P)-binding Rossmann-like Domain"/>
    <property type="match status" value="2"/>
</dbReference>
<evidence type="ECO:0000259" key="5">
    <source>
        <dbReference type="SMART" id="SM00984"/>
    </source>
</evidence>
<dbReference type="Pfam" id="PF00984">
    <property type="entry name" value="UDPG_MGDP_dh"/>
    <property type="match status" value="1"/>
</dbReference>
<comment type="caution">
    <text evidence="7">The sequence shown here is derived from an EMBL/GenBank/DDBJ whole genome shotgun (WGS) entry which is preliminary data.</text>
</comment>
<sequence length="426" mass="46828">MNNIKIAVIGLGYVGLPLARLFATKYPVVGFDINENRVNELRSGRDVTLEVEDDILKSALVDKLPETKGLYCSCQLEDISTCNIYVVTVPTPVDRNNRPDLTPLYKASETVGKVLKKGGIVIYESTVYPGATEEECIPVLERISGLTFNEDFYAGYSPERINPGDKEHTVEKILKVTSGSTPEIGKIVDDLYASVITAGTHLAPTIKVAEAAKVIENSQRDINIAFVNELAKIFNLMDIDTHAVLKAAGTKWNFLPFKPGLVGGHCIGVDPYYLAQRAQEFGYHPEIILAGRRLNDSMGGYVASEIIKLMVKKDLRVKGAKILVLGITFKENCPDVRNTRAVDVIKNLMDYGTEVTIYDPWADPSEVAQEYGLDTTMEMPQGTFDAVVLTVAHKKFMEMGLRSLLNSNGILYDVKGVVTEAVEGSL</sequence>
<dbReference type="EMBL" id="FRAT01000004">
    <property type="protein sequence ID" value="SHK75857.1"/>
    <property type="molecule type" value="Genomic_DNA"/>
</dbReference>
<gene>
    <name evidence="6" type="ORF">SAMN04487891_107128</name>
    <name evidence="7" type="ORF">SAMN05216293_1877</name>
</gene>
<dbReference type="SUPFAM" id="SSF52413">
    <property type="entry name" value="UDP-glucose/GDP-mannose dehydrogenase C-terminal domain"/>
    <property type="match status" value="1"/>
</dbReference>
<dbReference type="InterPro" id="IPR028359">
    <property type="entry name" value="UDP_ManNAc/GlcNAc_DH"/>
</dbReference>
<dbReference type="PIRSF" id="PIRSF000124">
    <property type="entry name" value="UDPglc_GDPman_dh"/>
    <property type="match status" value="1"/>
</dbReference>
<dbReference type="Pfam" id="PF03720">
    <property type="entry name" value="UDPG_MGDP_dh_C"/>
    <property type="match status" value="1"/>
</dbReference>
<dbReference type="SUPFAM" id="SSF48179">
    <property type="entry name" value="6-phosphogluconate dehydrogenase C-terminal domain-like"/>
    <property type="match status" value="1"/>
</dbReference>
<evidence type="ECO:0000256" key="1">
    <source>
        <dbReference type="ARBA" id="ARBA00006601"/>
    </source>
</evidence>
<dbReference type="RefSeq" id="WP_072879132.1">
    <property type="nucleotide sequence ID" value="NZ_FOKU01000007.1"/>
</dbReference>
<dbReference type="InterPro" id="IPR017476">
    <property type="entry name" value="UDP-Glc/GDP-Man"/>
</dbReference>
<dbReference type="InterPro" id="IPR036220">
    <property type="entry name" value="UDP-Glc/GDP-Man_DH_C_sf"/>
</dbReference>
<name>A0A1M6V2W5_9FLAO</name>
<dbReference type="InterPro" id="IPR014026">
    <property type="entry name" value="UDP-Glc/GDP-Man_DH_dimer"/>
</dbReference>
<evidence type="ECO:0000256" key="4">
    <source>
        <dbReference type="PIRNR" id="PIRNR000124"/>
    </source>
</evidence>